<proteinExistence type="predicted"/>
<evidence type="ECO:0000313" key="1">
    <source>
        <dbReference type="EMBL" id="MBD8013389.1"/>
    </source>
</evidence>
<organism evidence="1 2">
    <name type="scientific">Planococcus wigleyi</name>
    <dbReference type="NCBI Taxonomy" id="2762216"/>
    <lineage>
        <taxon>Bacteria</taxon>
        <taxon>Bacillati</taxon>
        <taxon>Bacillota</taxon>
        <taxon>Bacilli</taxon>
        <taxon>Bacillales</taxon>
        <taxon>Caryophanaceae</taxon>
        <taxon>Planococcus</taxon>
    </lineage>
</organism>
<protein>
    <submittedName>
        <fullName evidence="1">Uncharacterized protein</fullName>
    </submittedName>
</protein>
<reference evidence="1 2" key="1">
    <citation type="submission" date="2020-08" db="EMBL/GenBank/DDBJ databases">
        <title>A Genomic Blueprint of the Chicken Gut Microbiome.</title>
        <authorList>
            <person name="Gilroy R."/>
            <person name="Ravi A."/>
            <person name="Getino M."/>
            <person name="Pursley I."/>
            <person name="Horton D.L."/>
            <person name="Alikhan N.-F."/>
            <person name="Baker D."/>
            <person name="Gharbi K."/>
            <person name="Hall N."/>
            <person name="Watson M."/>
            <person name="Adriaenssens E.M."/>
            <person name="Foster-Nyarko E."/>
            <person name="Jarju S."/>
            <person name="Secka A."/>
            <person name="Antonio M."/>
            <person name="Oren A."/>
            <person name="Chaudhuri R."/>
            <person name="La Ragione R.M."/>
            <person name="Hildebrand F."/>
            <person name="Pallen M.J."/>
        </authorList>
    </citation>
    <scope>NUCLEOTIDE SEQUENCE [LARGE SCALE GENOMIC DNA]</scope>
    <source>
        <strain evidence="1 2">Sa1BUA13</strain>
    </source>
</reference>
<gene>
    <name evidence="1" type="ORF">H9630_01055</name>
</gene>
<dbReference type="Proteomes" id="UP000658980">
    <property type="component" value="Unassembled WGS sequence"/>
</dbReference>
<accession>A0ABR8W8Q4</accession>
<evidence type="ECO:0000313" key="2">
    <source>
        <dbReference type="Proteomes" id="UP000658980"/>
    </source>
</evidence>
<dbReference type="EMBL" id="JACSPU010000001">
    <property type="protein sequence ID" value="MBD8013389.1"/>
    <property type="molecule type" value="Genomic_DNA"/>
</dbReference>
<sequence length="76" mass="8606">MEYLIFNSAAALMVKRVFYNIQDLNIEEQFITVDTEMYIFIVGAIKGVGQDNIIGRILAIHDVYLPNPLGSMEIVL</sequence>
<dbReference type="RefSeq" id="WP_191713642.1">
    <property type="nucleotide sequence ID" value="NZ_JACSPU010000001.1"/>
</dbReference>
<comment type="caution">
    <text evidence="1">The sequence shown here is derived from an EMBL/GenBank/DDBJ whole genome shotgun (WGS) entry which is preliminary data.</text>
</comment>
<name>A0ABR8W8Q4_9BACL</name>
<keyword evidence="2" id="KW-1185">Reference proteome</keyword>